<dbReference type="InterPro" id="IPR055411">
    <property type="entry name" value="LRR_FXL15/At3g58940/PEG3-like"/>
</dbReference>
<dbReference type="Pfam" id="PF24758">
    <property type="entry name" value="LRR_At5g56370"/>
    <property type="match status" value="1"/>
</dbReference>
<dbReference type="InterPro" id="IPR001810">
    <property type="entry name" value="F-box_dom"/>
</dbReference>
<dbReference type="EMBL" id="CAMGYJ010000003">
    <property type="protein sequence ID" value="CAI0391963.1"/>
    <property type="molecule type" value="Genomic_DNA"/>
</dbReference>
<dbReference type="PROSITE" id="PS50181">
    <property type="entry name" value="FBOX"/>
    <property type="match status" value="1"/>
</dbReference>
<sequence length="568" mass="64053">MTMKKRRKRTTSPAAVPCEDRISALPDEVLHCILRRLESHRQSAQTTAISSRWRNLWRSYPVVEFDADWQTKNSSIRANEYLENFCATAINKFSQHKEFFRIETLKVSVRLDHSVGSRSPVLQWLLDLAWQRKVQEFAVKFECADNTIQHPFTLTVRGLSKPGPESIKFTGVRIFHPAGRFRPCSVNSLRSLRLECVSIDDQLFVDLIASSRLLETLELDALSGVRKIQISNNLKTLRIVNPVGSKEIEISAPLLETLHLKGLNWGSTIGLIAAPQLRFLEFGGIAAHFSEVISKLPSLRSLILHGGPDRKVRFSSPPQLEEFKLVVGAESELEEIQVDAAGGAGAGGPCSLTKFVLCCQDRFPDRFRKCQIRNAVSCEWEVDFRQLDPAAYNPHQMFVGVESFVARLKKFQVVNMSFLSFHQVAFYPEKVGAVARATAIKHLKLETKSPLTNAKIVLLDGAFWACRPKFLTIVRRGLTSKEFFRTLLGLISRKLSCADDRRGGDHPYNWQRHLKDAKIVVVRGSENRNKRGGGGGGGGEEEVMVEISEEMVPLLTVQKRVCFMLIWQ</sequence>
<evidence type="ECO:0000313" key="2">
    <source>
        <dbReference type="EMBL" id="CAI0391963.1"/>
    </source>
</evidence>
<dbReference type="Gene3D" id="3.80.10.10">
    <property type="entry name" value="Ribonuclease Inhibitor"/>
    <property type="match status" value="1"/>
</dbReference>
<comment type="caution">
    <text evidence="2">The sequence shown here is derived from an EMBL/GenBank/DDBJ whole genome shotgun (WGS) entry which is preliminary data.</text>
</comment>
<gene>
    <name evidence="2" type="ORF">LITE_LOCUS7344</name>
</gene>
<feature type="domain" description="F-box" evidence="1">
    <location>
        <begin position="19"/>
        <end position="72"/>
    </location>
</feature>
<dbReference type="PANTHER" id="PTHR34223">
    <property type="entry name" value="OS11G0201299 PROTEIN"/>
    <property type="match status" value="1"/>
</dbReference>
<protein>
    <recommendedName>
        <fullName evidence="1">F-box domain-containing protein</fullName>
    </recommendedName>
</protein>
<accession>A0AAV0I4G0</accession>
<evidence type="ECO:0000259" key="1">
    <source>
        <dbReference type="PROSITE" id="PS50181"/>
    </source>
</evidence>
<proteinExistence type="predicted"/>
<evidence type="ECO:0000313" key="3">
    <source>
        <dbReference type="Proteomes" id="UP001154282"/>
    </source>
</evidence>
<organism evidence="2 3">
    <name type="scientific">Linum tenue</name>
    <dbReference type="NCBI Taxonomy" id="586396"/>
    <lineage>
        <taxon>Eukaryota</taxon>
        <taxon>Viridiplantae</taxon>
        <taxon>Streptophyta</taxon>
        <taxon>Embryophyta</taxon>
        <taxon>Tracheophyta</taxon>
        <taxon>Spermatophyta</taxon>
        <taxon>Magnoliopsida</taxon>
        <taxon>eudicotyledons</taxon>
        <taxon>Gunneridae</taxon>
        <taxon>Pentapetalae</taxon>
        <taxon>rosids</taxon>
        <taxon>fabids</taxon>
        <taxon>Malpighiales</taxon>
        <taxon>Linaceae</taxon>
        <taxon>Linum</taxon>
    </lineage>
</organism>
<reference evidence="2" key="1">
    <citation type="submission" date="2022-08" db="EMBL/GenBank/DDBJ databases">
        <authorList>
            <person name="Gutierrez-Valencia J."/>
        </authorList>
    </citation>
    <scope>NUCLEOTIDE SEQUENCE</scope>
</reference>
<dbReference type="InterPro" id="IPR032675">
    <property type="entry name" value="LRR_dom_sf"/>
</dbReference>
<dbReference type="SUPFAM" id="SSF52047">
    <property type="entry name" value="RNI-like"/>
    <property type="match status" value="1"/>
</dbReference>
<dbReference type="InterPro" id="IPR036047">
    <property type="entry name" value="F-box-like_dom_sf"/>
</dbReference>
<dbReference type="SUPFAM" id="SSF81383">
    <property type="entry name" value="F-box domain"/>
    <property type="match status" value="1"/>
</dbReference>
<dbReference type="InterPro" id="IPR053197">
    <property type="entry name" value="F-box_SCFL_complex_component"/>
</dbReference>
<dbReference type="AlphaFoldDB" id="A0AAV0I4G0"/>
<dbReference type="PANTHER" id="PTHR34223:SF51">
    <property type="entry name" value="OS06G0556300 PROTEIN"/>
    <property type="match status" value="1"/>
</dbReference>
<name>A0AAV0I4G0_9ROSI</name>
<dbReference type="Proteomes" id="UP001154282">
    <property type="component" value="Unassembled WGS sequence"/>
</dbReference>
<keyword evidence="3" id="KW-1185">Reference proteome</keyword>